<dbReference type="Proteomes" id="UP000595858">
    <property type="component" value="Plasmid pN260-2"/>
</dbReference>
<feature type="domain" description="AAA" evidence="1">
    <location>
        <begin position="11"/>
        <end position="188"/>
    </location>
</feature>
<dbReference type="PANTHER" id="PTHR13696">
    <property type="entry name" value="P-LOOP CONTAINING NUCLEOSIDE TRIPHOSPHATE HYDROLASE"/>
    <property type="match status" value="1"/>
</dbReference>
<sequence>MMSKLQEKSARIVAIMNNKGGPGKTSSATNLAVHFARTGKRTLLIDSDQQANTTEVTANGKKYYSMYGPTICDLYSNSRFDIRDVIIPAMAGETSIPNLNLIPSDPTFEKIIEQTLTRSHREKILGRHLEKVRGEYDYIIIDCAPGLNIATGNAIFIADHVLVPVDGGSFSLSGLEIMLDYMDEISEEDYSRFSVFRNNYNGANKKINAYIDTVLTSHERISPRLLKSRIRTDQAIVQSQVACLPLYYYQKSAMALVDYGKLARELGRVRISTLHNETEKN</sequence>
<dbReference type="PANTHER" id="PTHR13696:SF52">
    <property type="entry name" value="PARA FAMILY PROTEIN CT_582"/>
    <property type="match status" value="1"/>
</dbReference>
<proteinExistence type="predicted"/>
<evidence type="ECO:0000313" key="2">
    <source>
        <dbReference type="EMBL" id="BCL45592.1"/>
    </source>
</evidence>
<dbReference type="Pfam" id="PF13614">
    <property type="entry name" value="AAA_31"/>
    <property type="match status" value="1"/>
</dbReference>
<evidence type="ECO:0000313" key="3">
    <source>
        <dbReference type="Proteomes" id="UP000595858"/>
    </source>
</evidence>
<evidence type="ECO:0000259" key="1">
    <source>
        <dbReference type="Pfam" id="PF13614"/>
    </source>
</evidence>
<reference evidence="2" key="1">
    <citation type="journal article" date="2020" name="J Glob Antimicrob Resist">
        <title>Genomic characterization of clinical Enterobacter roggenkampii co-harboring blaIMP-1- and blaGES-5-encoding IncP6 and mcr-9-encoding IncHI2 plasmids isolated in Japan.</title>
        <authorList>
            <person name="Umeda K."/>
            <person name="Nakamura H."/>
            <person name="Fukuda A."/>
            <person name="Matsumoto Y."/>
            <person name="Motooka D."/>
            <person name="Nakamura S."/>
            <person name="Yasui Y."/>
            <person name="Yoshida H."/>
            <person name="Kawahara R."/>
        </authorList>
    </citation>
    <scope>NUCLEOTIDE SEQUENCE</scope>
    <source>
        <strain evidence="2">OIPH-N260</strain>
    </source>
</reference>
<geneLocation type="plasmid" evidence="2 3">
    <name>pN260-2</name>
</geneLocation>
<dbReference type="CDD" id="cd02042">
    <property type="entry name" value="ParAB_family"/>
    <property type="match status" value="1"/>
</dbReference>
<dbReference type="EMBL" id="AP023449">
    <property type="protein sequence ID" value="BCL45592.1"/>
    <property type="molecule type" value="Genomic_DNA"/>
</dbReference>
<name>A0AAU9CEM9_9ENTR</name>
<dbReference type="InterPro" id="IPR025669">
    <property type="entry name" value="AAA_dom"/>
</dbReference>
<keyword evidence="2" id="KW-0614">Plasmid</keyword>
<dbReference type="RefSeq" id="WP_202324610.1">
    <property type="nucleotide sequence ID" value="NZ_AP023449.1"/>
</dbReference>
<dbReference type="InterPro" id="IPR050678">
    <property type="entry name" value="DNA_Partitioning_ATPase"/>
</dbReference>
<accession>A0AAU9CEM9</accession>
<dbReference type="Gene3D" id="3.40.50.300">
    <property type="entry name" value="P-loop containing nucleotide triphosphate hydrolases"/>
    <property type="match status" value="1"/>
</dbReference>
<dbReference type="AlphaFoldDB" id="A0AAU9CEM9"/>
<gene>
    <name evidence="2" type="primary">parA</name>
    <name evidence="2" type="ORF">OIPHN260_50950</name>
</gene>
<organism evidence="2 3">
    <name type="scientific">Enterobacter roggenkampii</name>
    <dbReference type="NCBI Taxonomy" id="1812935"/>
    <lineage>
        <taxon>Bacteria</taxon>
        <taxon>Pseudomonadati</taxon>
        <taxon>Pseudomonadota</taxon>
        <taxon>Gammaproteobacteria</taxon>
        <taxon>Enterobacterales</taxon>
        <taxon>Enterobacteriaceae</taxon>
        <taxon>Enterobacter</taxon>
        <taxon>Enterobacter cloacae complex</taxon>
    </lineage>
</organism>
<protein>
    <submittedName>
        <fullName evidence="2">Chromosome partitioning protein</fullName>
    </submittedName>
</protein>
<dbReference type="InterPro" id="IPR027417">
    <property type="entry name" value="P-loop_NTPase"/>
</dbReference>
<dbReference type="SUPFAM" id="SSF52540">
    <property type="entry name" value="P-loop containing nucleoside triphosphate hydrolases"/>
    <property type="match status" value="1"/>
</dbReference>